<evidence type="ECO:0000313" key="2">
    <source>
        <dbReference type="Proteomes" id="UP000284416"/>
    </source>
</evidence>
<evidence type="ECO:0000313" key="1">
    <source>
        <dbReference type="EMBL" id="RHW35723.1"/>
    </source>
</evidence>
<organism evidence="1 2">
    <name type="scientific">Neobacillus notoginsengisoli</name>
    <dbReference type="NCBI Taxonomy" id="1578198"/>
    <lineage>
        <taxon>Bacteria</taxon>
        <taxon>Bacillati</taxon>
        <taxon>Bacillota</taxon>
        <taxon>Bacilli</taxon>
        <taxon>Bacillales</taxon>
        <taxon>Bacillaceae</taxon>
        <taxon>Neobacillus</taxon>
    </lineage>
</organism>
<protein>
    <submittedName>
        <fullName evidence="1">Uncharacterized protein</fullName>
    </submittedName>
</protein>
<dbReference type="RefSeq" id="WP_118923364.1">
    <property type="nucleotide sequence ID" value="NZ_QWEG01000013.1"/>
</dbReference>
<keyword evidence="2" id="KW-1185">Reference proteome</keyword>
<name>A0A417YQ87_9BACI</name>
<dbReference type="EMBL" id="QWEG01000013">
    <property type="protein sequence ID" value="RHW35723.1"/>
    <property type="molecule type" value="Genomic_DNA"/>
</dbReference>
<comment type="caution">
    <text evidence="1">The sequence shown here is derived from an EMBL/GenBank/DDBJ whole genome shotgun (WGS) entry which is preliminary data.</text>
</comment>
<dbReference type="OrthoDB" id="2922344at2"/>
<accession>A0A417YQ87</accession>
<gene>
    <name evidence="1" type="ORF">D1B31_18960</name>
</gene>
<sequence>MAFGKMNIMINGCKINVMENGSVVSFQKTVQKRKRNSYKESFGFGFQCGDGCYLYGELSGIQDQDGIDAISSKNNHPLI</sequence>
<dbReference type="AlphaFoldDB" id="A0A417YQ87"/>
<dbReference type="Proteomes" id="UP000284416">
    <property type="component" value="Unassembled WGS sequence"/>
</dbReference>
<reference evidence="1 2" key="1">
    <citation type="journal article" date="2017" name="Int. J. Syst. Evol. Microbiol.">
        <title>Bacillus notoginsengisoli sp. nov., a novel bacterium isolated from the rhizosphere of Panax notoginseng.</title>
        <authorList>
            <person name="Zhang M.Y."/>
            <person name="Cheng J."/>
            <person name="Cai Y."/>
            <person name="Zhang T.Y."/>
            <person name="Wu Y.Y."/>
            <person name="Manikprabhu D."/>
            <person name="Li W.J."/>
            <person name="Zhang Y.X."/>
        </authorList>
    </citation>
    <scope>NUCLEOTIDE SEQUENCE [LARGE SCALE GENOMIC DNA]</scope>
    <source>
        <strain evidence="1 2">JCM 30743</strain>
    </source>
</reference>
<proteinExistence type="predicted"/>